<reference evidence="2" key="1">
    <citation type="submission" date="2019-11" db="EMBL/GenBank/DDBJ databases">
        <authorList>
            <person name="Liu Y."/>
            <person name="Hou J."/>
            <person name="Li T.-Q."/>
            <person name="Guan C.-H."/>
            <person name="Wu X."/>
            <person name="Wu H.-Z."/>
            <person name="Ling F."/>
            <person name="Zhang R."/>
            <person name="Shi X.-G."/>
            <person name="Ren J.-P."/>
            <person name="Chen E.-F."/>
            <person name="Sun J.-M."/>
        </authorList>
    </citation>
    <scope>NUCLEOTIDE SEQUENCE</scope>
    <source>
        <strain evidence="2">Adult_tree_wgs_1</strain>
        <tissue evidence="2">Leaves</tissue>
    </source>
</reference>
<evidence type="ECO:0000313" key="2">
    <source>
        <dbReference type="EMBL" id="KAF7150520.1"/>
    </source>
</evidence>
<dbReference type="AlphaFoldDB" id="A0A834LSF9"/>
<keyword evidence="3" id="KW-1185">Reference proteome</keyword>
<dbReference type="OrthoDB" id="1937198at2759"/>
<comment type="caution">
    <text evidence="2">The sequence shown here is derived from an EMBL/GenBank/DDBJ whole genome shotgun (WGS) entry which is preliminary data.</text>
</comment>
<evidence type="ECO:0000259" key="1">
    <source>
        <dbReference type="Pfam" id="PF00078"/>
    </source>
</evidence>
<name>A0A834LSF9_RHOSS</name>
<dbReference type="InterPro" id="IPR000477">
    <property type="entry name" value="RT_dom"/>
</dbReference>
<dbReference type="InterPro" id="IPR043502">
    <property type="entry name" value="DNA/RNA_pol_sf"/>
</dbReference>
<dbReference type="PANTHER" id="PTHR46890">
    <property type="entry name" value="NON-LTR RETROLELEMENT REVERSE TRANSCRIPTASE-LIKE PROTEIN-RELATED"/>
    <property type="match status" value="1"/>
</dbReference>
<protein>
    <recommendedName>
        <fullName evidence="1">Reverse transcriptase domain-containing protein</fullName>
    </recommendedName>
</protein>
<proteinExistence type="predicted"/>
<accession>A0A834LSF9</accession>
<evidence type="ECO:0000313" key="3">
    <source>
        <dbReference type="Proteomes" id="UP000626092"/>
    </source>
</evidence>
<organism evidence="2 3">
    <name type="scientific">Rhododendron simsii</name>
    <name type="common">Sims's rhododendron</name>
    <dbReference type="NCBI Taxonomy" id="118357"/>
    <lineage>
        <taxon>Eukaryota</taxon>
        <taxon>Viridiplantae</taxon>
        <taxon>Streptophyta</taxon>
        <taxon>Embryophyta</taxon>
        <taxon>Tracheophyta</taxon>
        <taxon>Spermatophyta</taxon>
        <taxon>Magnoliopsida</taxon>
        <taxon>eudicotyledons</taxon>
        <taxon>Gunneridae</taxon>
        <taxon>Pentapetalae</taxon>
        <taxon>asterids</taxon>
        <taxon>Ericales</taxon>
        <taxon>Ericaceae</taxon>
        <taxon>Ericoideae</taxon>
        <taxon>Rhodoreae</taxon>
        <taxon>Rhododendron</taxon>
    </lineage>
</organism>
<dbReference type="Pfam" id="PF00078">
    <property type="entry name" value="RVT_1"/>
    <property type="match status" value="1"/>
</dbReference>
<feature type="domain" description="Reverse transcriptase" evidence="1">
    <location>
        <begin position="74"/>
        <end position="178"/>
    </location>
</feature>
<sequence length="331" mass="37519">MNNSLLKPFTSREIKAALFEMPPNKAPGYNGMNVGFFQRYWDIVRVDVYRAVISFFHSGRMLESLNRTQIILIPKVSVPTKVTKFRPIYLCTTSYKIIAKVIANCLKSFLPSIISKNQSAFVEGRQITDNILIAHEVTHYIRHKRRGKQGVAAFKLDMAKAYDRVEWSYLQFVLESEGLTTLVNDYASKNLLHGFRINKYCLLISHLLFADDFMISILESYEAASGQKVNKGKSSVLFSPNTPTEAKSRLSMKVDISLEARAANQIMRAMSYFRLPKSLMQQMSAEIAKFWWGSKNGPGGEKSIGLNGINSVNAKEMGVWAFEIWFLSTGH</sequence>
<dbReference type="EMBL" id="WJXA01000002">
    <property type="protein sequence ID" value="KAF7150520.1"/>
    <property type="molecule type" value="Genomic_DNA"/>
</dbReference>
<dbReference type="PANTHER" id="PTHR46890:SF48">
    <property type="entry name" value="RNA-DIRECTED DNA POLYMERASE"/>
    <property type="match status" value="1"/>
</dbReference>
<dbReference type="Proteomes" id="UP000626092">
    <property type="component" value="Unassembled WGS sequence"/>
</dbReference>
<dbReference type="SUPFAM" id="SSF56672">
    <property type="entry name" value="DNA/RNA polymerases"/>
    <property type="match status" value="1"/>
</dbReference>
<gene>
    <name evidence="2" type="ORF">RHSIM_Rhsim02G0169100</name>
</gene>
<dbReference type="CDD" id="cd01650">
    <property type="entry name" value="RT_nLTR_like"/>
    <property type="match status" value="1"/>
</dbReference>
<dbReference type="InterPro" id="IPR052343">
    <property type="entry name" value="Retrotransposon-Effector_Assoc"/>
</dbReference>